<dbReference type="Proteomes" id="UP000292118">
    <property type="component" value="Chromosome"/>
</dbReference>
<evidence type="ECO:0000313" key="1">
    <source>
        <dbReference type="EMBL" id="QAY70377.1"/>
    </source>
</evidence>
<dbReference type="InterPro" id="IPR003738">
    <property type="entry name" value="SRAP"/>
</dbReference>
<dbReference type="AlphaFoldDB" id="A0A4P6FAF2"/>
<proteinExistence type="predicted"/>
<name>A0A4P6FAF2_9MICO</name>
<reference evidence="1 2" key="1">
    <citation type="submission" date="2019-01" db="EMBL/GenBank/DDBJ databases">
        <title>Genome sequencing of strain FW10M-9.</title>
        <authorList>
            <person name="Heo J."/>
            <person name="Kim S.-J."/>
            <person name="Kim J.-S."/>
            <person name="Hong S.-B."/>
            <person name="Kwon S.-W."/>
        </authorList>
    </citation>
    <scope>NUCLEOTIDE SEQUENCE [LARGE SCALE GENOMIC DNA]</scope>
    <source>
        <strain evidence="1 2">FW10M-9</strain>
    </source>
</reference>
<dbReference type="InterPro" id="IPR036590">
    <property type="entry name" value="SRAP-like"/>
</dbReference>
<dbReference type="GO" id="GO:0003697">
    <property type="term" value="F:single-stranded DNA binding"/>
    <property type="evidence" value="ECO:0007669"/>
    <property type="project" value="InterPro"/>
</dbReference>
<organism evidence="1 2">
    <name type="scientific">Xylanimonas protaetiae</name>
    <dbReference type="NCBI Taxonomy" id="2509457"/>
    <lineage>
        <taxon>Bacteria</taxon>
        <taxon>Bacillati</taxon>
        <taxon>Actinomycetota</taxon>
        <taxon>Actinomycetes</taxon>
        <taxon>Micrococcales</taxon>
        <taxon>Promicromonosporaceae</taxon>
        <taxon>Xylanimonas</taxon>
    </lineage>
</organism>
<dbReference type="RefSeq" id="WP_129188083.1">
    <property type="nucleotide sequence ID" value="NZ_CP035493.1"/>
</dbReference>
<gene>
    <name evidence="1" type="ORF">ET471_10325</name>
</gene>
<sequence length="72" mass="7842">MCGRFASFRSAQDVADDLEIAELADDVVELSPSWNVAPTDPVRIVVERPARTDAGPGRGEITRTLQVARWGC</sequence>
<evidence type="ECO:0008006" key="3">
    <source>
        <dbReference type="Google" id="ProtNLM"/>
    </source>
</evidence>
<dbReference type="OrthoDB" id="9782620at2"/>
<dbReference type="Pfam" id="PF02586">
    <property type="entry name" value="SRAP"/>
    <property type="match status" value="1"/>
</dbReference>
<dbReference type="EMBL" id="CP035493">
    <property type="protein sequence ID" value="QAY70377.1"/>
    <property type="molecule type" value="Genomic_DNA"/>
</dbReference>
<dbReference type="KEGG" id="xya:ET471_10325"/>
<dbReference type="GO" id="GO:0106300">
    <property type="term" value="P:protein-DNA covalent cross-linking repair"/>
    <property type="evidence" value="ECO:0007669"/>
    <property type="project" value="InterPro"/>
</dbReference>
<dbReference type="Gene3D" id="3.90.1680.10">
    <property type="entry name" value="SOS response associated peptidase-like"/>
    <property type="match status" value="1"/>
</dbReference>
<evidence type="ECO:0000313" key="2">
    <source>
        <dbReference type="Proteomes" id="UP000292118"/>
    </source>
</evidence>
<dbReference type="SUPFAM" id="SSF143081">
    <property type="entry name" value="BB1717-like"/>
    <property type="match status" value="1"/>
</dbReference>
<protein>
    <recommendedName>
        <fullName evidence="3">SOS response-associated peptidase</fullName>
    </recommendedName>
</protein>
<accession>A0A4P6FAF2</accession>
<keyword evidence="2" id="KW-1185">Reference proteome</keyword>